<keyword evidence="3 5" id="KW-1133">Transmembrane helix</keyword>
<dbReference type="PANTHER" id="PTHR33507">
    <property type="entry name" value="INNER MEMBRANE PROTEIN YBBJ"/>
    <property type="match status" value="1"/>
</dbReference>
<dbReference type="STRING" id="1888995.BD935_05090"/>
<dbReference type="EMBL" id="MIZA01000013">
    <property type="protein sequence ID" value="OIR20204.1"/>
    <property type="molecule type" value="Genomic_DNA"/>
</dbReference>
<dbReference type="Proteomes" id="UP000183080">
    <property type="component" value="Unassembled WGS sequence"/>
</dbReference>
<evidence type="ECO:0000256" key="2">
    <source>
        <dbReference type="ARBA" id="ARBA00022692"/>
    </source>
</evidence>
<dbReference type="SUPFAM" id="SSF141322">
    <property type="entry name" value="NfeD domain-like"/>
    <property type="match status" value="1"/>
</dbReference>
<dbReference type="Pfam" id="PF01957">
    <property type="entry name" value="NfeD"/>
    <property type="match status" value="1"/>
</dbReference>
<dbReference type="PANTHER" id="PTHR33507:SF3">
    <property type="entry name" value="INNER MEMBRANE PROTEIN YBBJ"/>
    <property type="match status" value="1"/>
</dbReference>
<comment type="caution">
    <text evidence="7">The sequence shown here is derived from an EMBL/GenBank/DDBJ whole genome shotgun (WGS) entry which is preliminary data.</text>
</comment>
<name>A0A1J5U2D8_9ARCH</name>
<gene>
    <name evidence="7" type="ORF">BD935_05090</name>
</gene>
<evidence type="ECO:0000313" key="8">
    <source>
        <dbReference type="Proteomes" id="UP000183080"/>
    </source>
</evidence>
<feature type="transmembrane region" description="Helical" evidence="5">
    <location>
        <begin position="6"/>
        <end position="24"/>
    </location>
</feature>
<evidence type="ECO:0000256" key="1">
    <source>
        <dbReference type="ARBA" id="ARBA00004141"/>
    </source>
</evidence>
<protein>
    <recommendedName>
        <fullName evidence="6">NfeD-like C-terminal domain-containing protein</fullName>
    </recommendedName>
</protein>
<feature type="transmembrane region" description="Helical" evidence="5">
    <location>
        <begin position="55"/>
        <end position="76"/>
    </location>
</feature>
<dbReference type="GO" id="GO:0005886">
    <property type="term" value="C:plasma membrane"/>
    <property type="evidence" value="ECO:0007669"/>
    <property type="project" value="TreeGrafter"/>
</dbReference>
<evidence type="ECO:0000256" key="4">
    <source>
        <dbReference type="ARBA" id="ARBA00023136"/>
    </source>
</evidence>
<evidence type="ECO:0000259" key="6">
    <source>
        <dbReference type="Pfam" id="PF01957"/>
    </source>
</evidence>
<dbReference type="InterPro" id="IPR002810">
    <property type="entry name" value="NfeD-like_C"/>
</dbReference>
<sequence length="153" mass="16094">MADELFGSELGLAFVIVGVLLFVVEVFQPGFLIAVPATVFIALGVLLSFNVVDGLLLLPIGLAVGLGSLYGTMMLYQSLAPPDTPSEMSIEGKIGEKGVVTKEVIANDRSGKVKISMEEIRATSDQNIPVGTKVKVTDAEGITVTVMPLQGEE</sequence>
<dbReference type="InterPro" id="IPR012340">
    <property type="entry name" value="NA-bd_OB-fold"/>
</dbReference>
<feature type="transmembrane region" description="Helical" evidence="5">
    <location>
        <begin position="31"/>
        <end position="49"/>
    </location>
</feature>
<dbReference type="InterPro" id="IPR052165">
    <property type="entry name" value="Membrane_assoc_protease"/>
</dbReference>
<keyword evidence="4 5" id="KW-0472">Membrane</keyword>
<dbReference type="Gene3D" id="2.40.50.140">
    <property type="entry name" value="Nucleic acid-binding proteins"/>
    <property type="match status" value="1"/>
</dbReference>
<feature type="domain" description="NfeD-like C-terminal" evidence="6">
    <location>
        <begin position="91"/>
        <end position="148"/>
    </location>
</feature>
<accession>A0A1J5U2D8</accession>
<reference evidence="7 8" key="1">
    <citation type="submission" date="2016-08" db="EMBL/GenBank/DDBJ databases">
        <title>New Insights into Marine Group III Euryarchaeota, from dark to light.</title>
        <authorList>
            <person name="Haro-Moreno J.M."/>
            <person name="Rodriguez-Valera F."/>
            <person name="Lopez-Garcia P."/>
            <person name="Moreira D."/>
            <person name="Martin-Cuadrado A.B."/>
        </authorList>
    </citation>
    <scope>NUCLEOTIDE SEQUENCE [LARGE SCALE GENOMIC DNA]</scope>
    <source>
        <strain evidence="7">CG-Epi1</strain>
    </source>
</reference>
<evidence type="ECO:0000313" key="7">
    <source>
        <dbReference type="EMBL" id="OIR20204.1"/>
    </source>
</evidence>
<evidence type="ECO:0000256" key="3">
    <source>
        <dbReference type="ARBA" id="ARBA00022989"/>
    </source>
</evidence>
<keyword evidence="2 5" id="KW-0812">Transmembrane</keyword>
<comment type="subcellular location">
    <subcellularLocation>
        <location evidence="1">Membrane</location>
        <topology evidence="1">Multi-pass membrane protein</topology>
    </subcellularLocation>
</comment>
<evidence type="ECO:0000256" key="5">
    <source>
        <dbReference type="SAM" id="Phobius"/>
    </source>
</evidence>
<proteinExistence type="predicted"/>
<dbReference type="AlphaFoldDB" id="A0A1J5U2D8"/>
<organism evidence="7 8">
    <name type="scientific">Marine Group III euryarchaeote CG-Epi1</name>
    <dbReference type="NCBI Taxonomy" id="1888995"/>
    <lineage>
        <taxon>Archaea</taxon>
        <taxon>Methanobacteriati</taxon>
        <taxon>Thermoplasmatota</taxon>
        <taxon>Thermoplasmata</taxon>
        <taxon>Candidatus Thermoprofundales</taxon>
    </lineage>
</organism>